<dbReference type="AlphaFoldDB" id="A0A502HE04"/>
<accession>A0A502HE04</accession>
<dbReference type="InterPro" id="IPR004358">
    <property type="entry name" value="Sig_transdc_His_kin-like_C"/>
</dbReference>
<dbReference type="InterPro" id="IPR013656">
    <property type="entry name" value="PAS_4"/>
</dbReference>
<dbReference type="GO" id="GO:0000155">
    <property type="term" value="F:phosphorelay sensor kinase activity"/>
    <property type="evidence" value="ECO:0007669"/>
    <property type="project" value="InterPro"/>
</dbReference>
<evidence type="ECO:0000256" key="6">
    <source>
        <dbReference type="SAM" id="Coils"/>
    </source>
</evidence>
<reference evidence="10 11" key="1">
    <citation type="journal article" date="2019" name="Environ. Microbiol.">
        <title>Species interactions and distinct microbial communities in high Arctic permafrost affected cryosols are associated with the CH4 and CO2 gas fluxes.</title>
        <authorList>
            <person name="Altshuler I."/>
            <person name="Hamel J."/>
            <person name="Turney S."/>
            <person name="Magnuson E."/>
            <person name="Levesque R."/>
            <person name="Greer C."/>
            <person name="Whyte L.G."/>
        </authorList>
    </citation>
    <scope>NUCLEOTIDE SEQUENCE [LARGE SCALE GENOMIC DNA]</scope>
    <source>
        <strain evidence="10 11">S9.2P</strain>
    </source>
</reference>
<feature type="domain" description="PAC" evidence="9">
    <location>
        <begin position="254"/>
        <end position="305"/>
    </location>
</feature>
<dbReference type="CDD" id="cd17546">
    <property type="entry name" value="REC_hyHK_CKI1_RcsC-like"/>
    <property type="match status" value="1"/>
</dbReference>
<evidence type="ECO:0000259" key="7">
    <source>
        <dbReference type="PROSITE" id="PS50109"/>
    </source>
</evidence>
<dbReference type="PROSITE" id="PS50110">
    <property type="entry name" value="RESPONSE_REGULATORY"/>
    <property type="match status" value="1"/>
</dbReference>
<organism evidence="10 11">
    <name type="scientific">Hymenobacter nivis</name>
    <dbReference type="NCBI Taxonomy" id="1850093"/>
    <lineage>
        <taxon>Bacteria</taxon>
        <taxon>Pseudomonadati</taxon>
        <taxon>Bacteroidota</taxon>
        <taxon>Cytophagia</taxon>
        <taxon>Cytophagales</taxon>
        <taxon>Hymenobacteraceae</taxon>
        <taxon>Hymenobacter</taxon>
    </lineage>
</organism>
<dbReference type="InterPro" id="IPR036890">
    <property type="entry name" value="HATPase_C_sf"/>
</dbReference>
<dbReference type="InterPro" id="IPR005467">
    <property type="entry name" value="His_kinase_dom"/>
</dbReference>
<evidence type="ECO:0000259" key="9">
    <source>
        <dbReference type="PROSITE" id="PS50113"/>
    </source>
</evidence>
<keyword evidence="6" id="KW-0175">Coiled coil</keyword>
<dbReference type="Pfam" id="PF08448">
    <property type="entry name" value="PAS_4"/>
    <property type="match status" value="2"/>
</dbReference>
<dbReference type="Gene3D" id="3.40.50.2300">
    <property type="match status" value="1"/>
</dbReference>
<feature type="domain" description="PAC" evidence="9">
    <location>
        <begin position="383"/>
        <end position="434"/>
    </location>
</feature>
<sequence length="818" mass="89394">MVSFPPATGLKPDLAAELAAERARCLALEARVAALEQEVATAQQAAHRHENELLAVLRAIPVATMLLDGNNQVRFVSDECRDMFALPADSVQDLNEQRNASGMLADQRLLADPVSVGARMQAMREANQTSLNNDFALADGRIIAVDYLVLDGGGAGYLLSARDVTKQRRTEQQLVEQQAFYEDVLMHLPSAVSVLDADLRYLFVNATSEPDQALRRAMVGCNTTESYGLRGRSQLQAELRQQRLERAVQQRREVTWEERLLYSGKERCWLGSAQPLFGPDGALRMVMLTGIDISERLRIEQKMAHQREFYEAILNQLPVDIAVFDPAHRYLYANPASIADAEVREQAMGMTNREYCAWRGRPAEVAVQRERVFNQVLRQRADAAWEETVETSTGLQQKMRRLRPVFGADGALRMVVGSGLDVTERYLAERELRRAKLAAEQAALARESFLSNMSHEIRTPLNAVLGMAGLLARNTPLTPRQQEYVGAIRTAGQHLLGVLNDVLDIAKITSAEQGPEHEPFDLAAALHAVGQMLAHQATEKNLALTLDLAPLPWVRGDALRLRQVLVNLLGNALKFTERGTVALRARVLARPAGALTVAFRVTDTGLGIPADRQEAIFESFAQASADTARQFGGTGLGLTISSRLVEQLGGRLLVSSAPGEGTTFAFALTFAEAAAPAPEASAGAGASTPPPAAGVARGLRVLLVEDNELNRQLVQYVLEHQGLVVDSAVNGAGALALFAQARYDVVLMDIKMPDMSGVEVTARIRRDPDRTRARTPIIALTANAFQGDYDKYLAAGMDDHLAKPFEADELLRKIVAVQ</sequence>
<dbReference type="PROSITE" id="PS50113">
    <property type="entry name" value="PAC"/>
    <property type="match status" value="2"/>
</dbReference>
<evidence type="ECO:0000256" key="1">
    <source>
        <dbReference type="ARBA" id="ARBA00000085"/>
    </source>
</evidence>
<keyword evidence="4" id="KW-0902">Two-component regulatory system</keyword>
<dbReference type="RefSeq" id="WP_140464282.1">
    <property type="nucleotide sequence ID" value="NZ_RCYZ01000001.1"/>
</dbReference>
<dbReference type="Gene3D" id="3.30.565.10">
    <property type="entry name" value="Histidine kinase-like ATPase, C-terminal domain"/>
    <property type="match status" value="1"/>
</dbReference>
<keyword evidence="3 5" id="KW-0597">Phosphoprotein</keyword>
<dbReference type="Pfam" id="PF00512">
    <property type="entry name" value="HisKA"/>
    <property type="match status" value="1"/>
</dbReference>
<dbReference type="SUPFAM" id="SSF52172">
    <property type="entry name" value="CheY-like"/>
    <property type="match status" value="1"/>
</dbReference>
<dbReference type="Gene3D" id="3.30.450.20">
    <property type="entry name" value="PAS domain"/>
    <property type="match status" value="3"/>
</dbReference>
<evidence type="ECO:0000256" key="3">
    <source>
        <dbReference type="ARBA" id="ARBA00022553"/>
    </source>
</evidence>
<dbReference type="InterPro" id="IPR000700">
    <property type="entry name" value="PAS-assoc_C"/>
</dbReference>
<dbReference type="InterPro" id="IPR011006">
    <property type="entry name" value="CheY-like_superfamily"/>
</dbReference>
<dbReference type="SUPFAM" id="SSF55874">
    <property type="entry name" value="ATPase domain of HSP90 chaperone/DNA topoisomerase II/histidine kinase"/>
    <property type="match status" value="1"/>
</dbReference>
<dbReference type="InterPro" id="IPR036097">
    <property type="entry name" value="HisK_dim/P_sf"/>
</dbReference>
<evidence type="ECO:0000256" key="5">
    <source>
        <dbReference type="PROSITE-ProRule" id="PRU00169"/>
    </source>
</evidence>
<evidence type="ECO:0000259" key="8">
    <source>
        <dbReference type="PROSITE" id="PS50110"/>
    </source>
</evidence>
<dbReference type="PANTHER" id="PTHR45339">
    <property type="entry name" value="HYBRID SIGNAL TRANSDUCTION HISTIDINE KINASE J"/>
    <property type="match status" value="1"/>
</dbReference>
<dbReference type="SMART" id="SM00448">
    <property type="entry name" value="REC"/>
    <property type="match status" value="1"/>
</dbReference>
<dbReference type="SMART" id="SM00387">
    <property type="entry name" value="HATPase_c"/>
    <property type="match status" value="1"/>
</dbReference>
<dbReference type="PROSITE" id="PS50109">
    <property type="entry name" value="HIS_KIN"/>
    <property type="match status" value="1"/>
</dbReference>
<dbReference type="Pfam" id="PF00072">
    <property type="entry name" value="Response_reg"/>
    <property type="match status" value="1"/>
</dbReference>
<gene>
    <name evidence="10" type="ORF">EAH73_00115</name>
</gene>
<dbReference type="Proteomes" id="UP000317646">
    <property type="component" value="Unassembled WGS sequence"/>
</dbReference>
<dbReference type="InterPro" id="IPR003594">
    <property type="entry name" value="HATPase_dom"/>
</dbReference>
<comment type="catalytic activity">
    <reaction evidence="1">
        <text>ATP + protein L-histidine = ADP + protein N-phospho-L-histidine.</text>
        <dbReference type="EC" id="2.7.13.3"/>
    </reaction>
</comment>
<dbReference type="InterPro" id="IPR003661">
    <property type="entry name" value="HisK_dim/P_dom"/>
</dbReference>
<dbReference type="InterPro" id="IPR001789">
    <property type="entry name" value="Sig_transdc_resp-reg_receiver"/>
</dbReference>
<name>A0A502HE04_9BACT</name>
<evidence type="ECO:0000313" key="11">
    <source>
        <dbReference type="Proteomes" id="UP000317646"/>
    </source>
</evidence>
<dbReference type="EC" id="2.7.13.3" evidence="2"/>
<feature type="coiled-coil region" evidence="6">
    <location>
        <begin position="18"/>
        <end position="52"/>
    </location>
</feature>
<dbReference type="InterPro" id="IPR035965">
    <property type="entry name" value="PAS-like_dom_sf"/>
</dbReference>
<dbReference type="PRINTS" id="PR00344">
    <property type="entry name" value="BCTRLSENSOR"/>
</dbReference>
<dbReference type="FunFam" id="3.30.565.10:FF:000010">
    <property type="entry name" value="Sensor histidine kinase RcsC"/>
    <property type="match status" value="1"/>
</dbReference>
<evidence type="ECO:0000313" key="10">
    <source>
        <dbReference type="EMBL" id="TPG71703.1"/>
    </source>
</evidence>
<dbReference type="SUPFAM" id="SSF55785">
    <property type="entry name" value="PYP-like sensor domain (PAS domain)"/>
    <property type="match status" value="3"/>
</dbReference>
<comment type="caution">
    <text evidence="10">The sequence shown here is derived from an EMBL/GenBank/DDBJ whole genome shotgun (WGS) entry which is preliminary data.</text>
</comment>
<proteinExistence type="predicted"/>
<evidence type="ECO:0000256" key="2">
    <source>
        <dbReference type="ARBA" id="ARBA00012438"/>
    </source>
</evidence>
<feature type="domain" description="Response regulatory" evidence="8">
    <location>
        <begin position="700"/>
        <end position="818"/>
    </location>
</feature>
<feature type="domain" description="Histidine kinase" evidence="7">
    <location>
        <begin position="452"/>
        <end position="672"/>
    </location>
</feature>
<protein>
    <recommendedName>
        <fullName evidence="2">histidine kinase</fullName>
        <ecNumber evidence="2">2.7.13.3</ecNumber>
    </recommendedName>
</protein>
<dbReference type="CDD" id="cd16922">
    <property type="entry name" value="HATPase_EvgS-ArcB-TorS-like"/>
    <property type="match status" value="1"/>
</dbReference>
<dbReference type="PANTHER" id="PTHR45339:SF1">
    <property type="entry name" value="HYBRID SIGNAL TRANSDUCTION HISTIDINE KINASE J"/>
    <property type="match status" value="1"/>
</dbReference>
<evidence type="ECO:0000256" key="4">
    <source>
        <dbReference type="ARBA" id="ARBA00023012"/>
    </source>
</evidence>
<dbReference type="SMART" id="SM00388">
    <property type="entry name" value="HisKA"/>
    <property type="match status" value="1"/>
</dbReference>
<dbReference type="EMBL" id="RCYZ01000001">
    <property type="protein sequence ID" value="TPG71703.1"/>
    <property type="molecule type" value="Genomic_DNA"/>
</dbReference>
<dbReference type="CDD" id="cd00082">
    <property type="entry name" value="HisKA"/>
    <property type="match status" value="1"/>
</dbReference>
<dbReference type="Gene3D" id="1.10.287.130">
    <property type="match status" value="1"/>
</dbReference>
<dbReference type="OrthoDB" id="9797097at2"/>
<feature type="modified residue" description="4-aspartylphosphate" evidence="5">
    <location>
        <position position="749"/>
    </location>
</feature>
<dbReference type="Pfam" id="PF02518">
    <property type="entry name" value="HATPase_c"/>
    <property type="match status" value="1"/>
</dbReference>
<keyword evidence="11" id="KW-1185">Reference proteome</keyword>
<dbReference type="SUPFAM" id="SSF47384">
    <property type="entry name" value="Homodimeric domain of signal transducing histidine kinase"/>
    <property type="match status" value="1"/>
</dbReference>